<dbReference type="PANTHER" id="PTHR46361:SF3">
    <property type="entry name" value="ELECTRON CARRIER_ PROTEIN DISULFIDE OXIDOREDUCTASE"/>
    <property type="match status" value="1"/>
</dbReference>
<name>A0A5B8MU71_9CHLO</name>
<feature type="compositionally biased region" description="Polar residues" evidence="1">
    <location>
        <begin position="414"/>
        <end position="429"/>
    </location>
</feature>
<feature type="domain" description="UDENN" evidence="2">
    <location>
        <begin position="16"/>
        <end position="446"/>
    </location>
</feature>
<dbReference type="OrthoDB" id="418495at2759"/>
<dbReference type="AlphaFoldDB" id="A0A5B8MU71"/>
<protein>
    <submittedName>
        <fullName evidence="3">DENN domain-containing protein</fullName>
    </submittedName>
</protein>
<gene>
    <name evidence="3" type="ORF">A3770_12p66370</name>
</gene>
<evidence type="ECO:0000259" key="2">
    <source>
        <dbReference type="PROSITE" id="PS50211"/>
    </source>
</evidence>
<feature type="compositionally biased region" description="Polar residues" evidence="1">
    <location>
        <begin position="656"/>
        <end position="673"/>
    </location>
</feature>
<evidence type="ECO:0000256" key="1">
    <source>
        <dbReference type="SAM" id="MobiDB-lite"/>
    </source>
</evidence>
<proteinExistence type="predicted"/>
<dbReference type="InterPro" id="IPR001194">
    <property type="entry name" value="cDENN_dom"/>
</dbReference>
<dbReference type="STRING" id="1764295.A0A5B8MU71"/>
<dbReference type="PANTHER" id="PTHR46361">
    <property type="entry name" value="ELECTRON CARRIER/ PROTEIN DISULFIDE OXIDOREDUCTASE"/>
    <property type="match status" value="1"/>
</dbReference>
<dbReference type="SMART" id="SM00799">
    <property type="entry name" value="DENN"/>
    <property type="match status" value="1"/>
</dbReference>
<dbReference type="Pfam" id="PF04784">
    <property type="entry name" value="DUF547"/>
    <property type="match status" value="1"/>
</dbReference>
<organism evidence="3 4">
    <name type="scientific">Chloropicon primus</name>
    <dbReference type="NCBI Taxonomy" id="1764295"/>
    <lineage>
        <taxon>Eukaryota</taxon>
        <taxon>Viridiplantae</taxon>
        <taxon>Chlorophyta</taxon>
        <taxon>Chloropicophyceae</taxon>
        <taxon>Chloropicales</taxon>
        <taxon>Chloropicaceae</taxon>
        <taxon>Chloropicon</taxon>
    </lineage>
</organism>
<dbReference type="Gene3D" id="3.40.50.11500">
    <property type="match status" value="1"/>
</dbReference>
<evidence type="ECO:0000313" key="4">
    <source>
        <dbReference type="Proteomes" id="UP000316726"/>
    </source>
</evidence>
<reference evidence="3 4" key="1">
    <citation type="submission" date="2018-07" db="EMBL/GenBank/DDBJ databases">
        <title>The complete nuclear genome of the prasinophyte Chloropicon primus (CCMP1205).</title>
        <authorList>
            <person name="Pombert J.-F."/>
            <person name="Otis C."/>
            <person name="Turmel M."/>
            <person name="Lemieux C."/>
        </authorList>
    </citation>
    <scope>NUCLEOTIDE SEQUENCE [LARGE SCALE GENOMIC DNA]</scope>
    <source>
        <strain evidence="3 4">CCMP1205</strain>
    </source>
</reference>
<dbReference type="InterPro" id="IPR043153">
    <property type="entry name" value="DENN_C"/>
</dbReference>
<dbReference type="Pfam" id="PF02141">
    <property type="entry name" value="DENN"/>
    <property type="match status" value="1"/>
</dbReference>
<keyword evidence="4" id="KW-1185">Reference proteome</keyword>
<feature type="region of interest" description="Disordered" evidence="1">
    <location>
        <begin position="403"/>
        <end position="429"/>
    </location>
</feature>
<feature type="region of interest" description="Disordered" evidence="1">
    <location>
        <begin position="656"/>
        <end position="676"/>
    </location>
</feature>
<dbReference type="Proteomes" id="UP000316726">
    <property type="component" value="Chromosome 12"/>
</dbReference>
<dbReference type="PROSITE" id="PS50211">
    <property type="entry name" value="DENN"/>
    <property type="match status" value="1"/>
</dbReference>
<accession>A0A5B8MU71</accession>
<dbReference type="InterPro" id="IPR037516">
    <property type="entry name" value="Tripartite_DENN"/>
</dbReference>
<dbReference type="InterPro" id="IPR006869">
    <property type="entry name" value="DUF547"/>
</dbReference>
<sequence>MGLRVPEAEPRALVEDFLLLRARRHREEQPGSSSDQASWYGSQRLATYPSGGARSTPEVETISAKILDTLPKLYEYECSGTASGGERVFLPLAVTDELGQRWIAYSLLVPEESEEGEQIMILVGLSRLKRCFTGMCTLLETILETSRKAGGAAEAGKLMSWVAGLAPYPLPGLAYRVVVEPCGAEKAIAMGFGNCAPSNILPCTLPPQFYKLIQILGIHGLFKLWISALLEQRILLVTSKKGQLAASFLTVCAETLLMLLEPLKWQGIYVPFVPNTMSVLVEAPTPYIMGISESGFRNAELDDGIVEVNIDNGRICFPSNLPVVPESLESKLDMIDTTLGDPLQRGYSCGASGLVYSAEEIQYLLFQVRKCFGTILVDIVENTKKLSQNGARSLEDIRDLRNGRRFSGEPVGSATASSQASSKEHSPQQGNAVELTKGYSFSQTPDASSSKKKLFVHRRAVSWDFMRSPQVLNALQKGEEDEELKFDFIPATESYEDSLYFYEEFYQTQIYQEFLSSGWPANWPACMQWEEDEMNKRHSANKASLTFRLQLGKIEGEASCSCAEAGKGISKGLPQAFQAAATFPAGALKARLYINREGEDLETFDGKVGIGPPESPADQLELPETGSGEPIAIVASFVERFLMLQPRADTFSPLKQATQNANGTRPASGSVSGDPSRRFEHLDYFEKALEIGVQTYSCIPMGRFYRSLEELGEQDREKVESSLGPHLCMLLEQVRLSDNGDSPGSPEGGKGARDAAKVESSQDLCTTLTAPAAHDLSSLTGSNDQRPLNMIQLRSHEKLVDEKQPEEIMLVCISTVKMLLTIQANKNNNKVRQYIDAKDIIEVAESSEYSYFSAATSDLAHVDPSTLSQKQRTVFFINLYNLMILHAALEKARNRKEGDSKLRWLPRASPFGWMKFLRNATYNVGGNIYSALDVEHSILRSSRPYNDNVFIGRLLPYFKGDDPRLRCKVDQQIPLLTFALCPGTMCSPPFKCFHEYDFDNELVSSAQTFLARYCHTRKRSNILEVRLPLLLKWYRHDLGHGSSKSPNKWLISIAYLIKGTKVSKCILGAIDDKLKIIVKYDTYKWELGWMLQES</sequence>
<feature type="region of interest" description="Disordered" evidence="1">
    <location>
        <begin position="736"/>
        <end position="758"/>
    </location>
</feature>
<evidence type="ECO:0000313" key="3">
    <source>
        <dbReference type="EMBL" id="QDZ24119.1"/>
    </source>
</evidence>
<dbReference type="EMBL" id="CP031045">
    <property type="protein sequence ID" value="QDZ24119.1"/>
    <property type="molecule type" value="Genomic_DNA"/>
</dbReference>